<keyword evidence="5 9" id="KW-0735">Signal-anchor</keyword>
<dbReference type="PANTHER" id="PTHR12369">
    <property type="entry name" value="CHONDROITIN SYNTHASE"/>
    <property type="match status" value="1"/>
</dbReference>
<evidence type="ECO:0000256" key="2">
    <source>
        <dbReference type="ARBA" id="ARBA00009239"/>
    </source>
</evidence>
<keyword evidence="11" id="KW-1185">Reference proteome</keyword>
<dbReference type="Pfam" id="PF05679">
    <property type="entry name" value="CHGN"/>
    <property type="match status" value="1"/>
</dbReference>
<dbReference type="InterPro" id="IPR029044">
    <property type="entry name" value="Nucleotide-diphossugar_trans"/>
</dbReference>
<dbReference type="PANTHER" id="PTHR12369:SF11">
    <property type="entry name" value="HEXOSYLTRANSFERASE"/>
    <property type="match status" value="1"/>
</dbReference>
<keyword evidence="8 9" id="KW-0472">Membrane</keyword>
<dbReference type="EMBL" id="CAJPEX010000568">
    <property type="protein sequence ID" value="CAG0916335.1"/>
    <property type="molecule type" value="Genomic_DNA"/>
</dbReference>
<evidence type="ECO:0000256" key="5">
    <source>
        <dbReference type="ARBA" id="ARBA00022968"/>
    </source>
</evidence>
<comment type="similarity">
    <text evidence="2 9">Belongs to the chondroitin N-acetylgalactosaminyltransferase family.</text>
</comment>
<dbReference type="Gene3D" id="3.90.550.10">
    <property type="entry name" value="Spore Coat Polysaccharide Biosynthesis Protein SpsA, Chain A"/>
    <property type="match status" value="1"/>
</dbReference>
<dbReference type="InterPro" id="IPR008428">
    <property type="entry name" value="Chond_GalNAc"/>
</dbReference>
<keyword evidence="6 9" id="KW-1133">Transmembrane helix</keyword>
<dbReference type="EC" id="2.4.1.-" evidence="9"/>
<keyword evidence="4 9" id="KW-0812">Transmembrane</keyword>
<evidence type="ECO:0000313" key="10">
    <source>
        <dbReference type="EMBL" id="CAD7276183.1"/>
    </source>
</evidence>
<dbReference type="GO" id="GO:0032580">
    <property type="term" value="C:Golgi cisterna membrane"/>
    <property type="evidence" value="ECO:0007669"/>
    <property type="project" value="UniProtKB-SubCell"/>
</dbReference>
<dbReference type="GO" id="GO:0047238">
    <property type="term" value="F:glucuronosyl-N-acetylgalactosaminyl-proteoglycan 4-beta-N-acetylgalactosaminyltransferase activity"/>
    <property type="evidence" value="ECO:0007669"/>
    <property type="project" value="TreeGrafter"/>
</dbReference>
<protein>
    <recommendedName>
        <fullName evidence="9">Hexosyltransferase</fullName>
        <ecNumber evidence="9">2.4.1.-</ecNumber>
    </recommendedName>
</protein>
<evidence type="ECO:0000256" key="7">
    <source>
        <dbReference type="ARBA" id="ARBA00023034"/>
    </source>
</evidence>
<evidence type="ECO:0000313" key="11">
    <source>
        <dbReference type="Proteomes" id="UP000678499"/>
    </source>
</evidence>
<evidence type="ECO:0000256" key="4">
    <source>
        <dbReference type="ARBA" id="ARBA00022692"/>
    </source>
</evidence>
<dbReference type="Proteomes" id="UP000678499">
    <property type="component" value="Unassembled WGS sequence"/>
</dbReference>
<evidence type="ECO:0000256" key="9">
    <source>
        <dbReference type="RuleBase" id="RU364016"/>
    </source>
</evidence>
<keyword evidence="3 9" id="KW-0808">Transferase</keyword>
<name>A0A7R9GCP9_9CRUS</name>
<evidence type="ECO:0000256" key="6">
    <source>
        <dbReference type="ARBA" id="ARBA00022989"/>
    </source>
</evidence>
<evidence type="ECO:0000256" key="1">
    <source>
        <dbReference type="ARBA" id="ARBA00004447"/>
    </source>
</evidence>
<dbReference type="OrthoDB" id="431432at2759"/>
<proteinExistence type="inferred from homology"/>
<accession>A0A7R9GCP9</accession>
<gene>
    <name evidence="10" type="ORF">NMOB1V02_LOCUS3959</name>
</gene>
<feature type="transmembrane region" description="Helical" evidence="9">
    <location>
        <begin position="7"/>
        <end position="27"/>
    </location>
</feature>
<keyword evidence="7 9" id="KW-0333">Golgi apparatus</keyword>
<evidence type="ECO:0000256" key="3">
    <source>
        <dbReference type="ARBA" id="ARBA00022679"/>
    </source>
</evidence>
<dbReference type="InterPro" id="IPR051227">
    <property type="entry name" value="CS_glycosyltransferase"/>
</dbReference>
<dbReference type="AlphaFoldDB" id="A0A7R9GCP9"/>
<reference evidence="10" key="1">
    <citation type="submission" date="2020-11" db="EMBL/GenBank/DDBJ databases">
        <authorList>
            <person name="Tran Van P."/>
        </authorList>
    </citation>
    <scope>NUCLEOTIDE SEQUENCE</scope>
</reference>
<sequence>MLRYLLRLRLFFISFVITCTVGILFLSDETNVRTATRSPGAQEINVPNKKLVFVGIMTTVNFLRTRAVAGVETFLSVLPHGVEYMYFVPEGALARKNFSVPMNVYELKGVDDTYPPQKKALAMFYYMWKIHGNGFDWFVRLDDDAYLNAVELLKLLRSLNPNEPHLIGQGATGRKEEAGSLFLGPGDNYCMGGTGIIFSRKTVAEVAPNVFECANNLRTFHEDIELCRCVKQFSSTNLSCTKSSETKKLFLHNYGGEQAFTGDLEAMQDLNRAITIHPLKKAELFYKIHAYITRLNMRRIHQEMAAVKRDTKAILTLMSGKPASYEDMKRITYVQLLPDGTNFAPWELIADRRIYAAGPQVDFPRRGLDHRSKTGIDAAIFQLVSSMDSLPNLKRRHLKRTIRFRRLHYAYRRYSTLNGVDYILDVVLDYKKIGRKFKKDQKKDFSVRRHSYVRVPFLGLRIWPKFRNQTEVKRKETVNFILPLKGRIDTFSRFLRNWDSTCKVDHVTGTRPCTLTIVFYHDAKASTLDGWNEKTAVEHLTSLYNNRADSPDIRLVTVSDKKFSRGEALEIGAAAAMDDDLLFLIDVDIMVSPEAVDHVRFNTELGKQVWFPITFSEYDPSFAGVDDDESSFGDERGFWRKYGFGIVGIYKKDLVAVGGFDRTISGWGKEDVDLFSRIAGTKSLTAMRAPDPGLVHVFHKINCDPQLAKDQLKMCLGTKAIALASVKRLHELIRSQNVS</sequence>
<comment type="subcellular location">
    <subcellularLocation>
        <location evidence="1 9">Golgi apparatus</location>
        <location evidence="1 9">Golgi stack membrane</location>
        <topology evidence="1 9">Single-pass type II membrane protein</topology>
    </subcellularLocation>
</comment>
<dbReference type="EMBL" id="OA882605">
    <property type="protein sequence ID" value="CAD7276183.1"/>
    <property type="molecule type" value="Genomic_DNA"/>
</dbReference>
<dbReference type="SUPFAM" id="SSF53448">
    <property type="entry name" value="Nucleotide-diphospho-sugar transferases"/>
    <property type="match status" value="1"/>
</dbReference>
<evidence type="ECO:0000256" key="8">
    <source>
        <dbReference type="ARBA" id="ARBA00023136"/>
    </source>
</evidence>
<organism evidence="10">
    <name type="scientific">Notodromas monacha</name>
    <dbReference type="NCBI Taxonomy" id="399045"/>
    <lineage>
        <taxon>Eukaryota</taxon>
        <taxon>Metazoa</taxon>
        <taxon>Ecdysozoa</taxon>
        <taxon>Arthropoda</taxon>
        <taxon>Crustacea</taxon>
        <taxon>Oligostraca</taxon>
        <taxon>Ostracoda</taxon>
        <taxon>Podocopa</taxon>
        <taxon>Podocopida</taxon>
        <taxon>Cypridocopina</taxon>
        <taxon>Cypridoidea</taxon>
        <taxon>Cyprididae</taxon>
        <taxon>Notodromas</taxon>
    </lineage>
</organism>
<dbReference type="Gene3D" id="3.90.550.50">
    <property type="match status" value="1"/>
</dbReference>